<name>A0AAD4MIY0_9BILA</name>
<sequence>MGVLKRIEDVLGKRSLDRISETRMPARSCMSRPITRSVDTFLTTLTQFESPFCSMMRSAVSAITGTTSHATRSSHPRVPPSSTTSRCRRRYRVFARWAMPGDGPLDGRLERIVAANIVQHRNMPERNNPRREAAHLVSRHDAVRLKGYHTAKTGKSIAIAIGLSESDR</sequence>
<protein>
    <submittedName>
        <fullName evidence="1">Uncharacterized protein</fullName>
    </submittedName>
</protein>
<organism evidence="1 2">
    <name type="scientific">Ditylenchus destructor</name>
    <dbReference type="NCBI Taxonomy" id="166010"/>
    <lineage>
        <taxon>Eukaryota</taxon>
        <taxon>Metazoa</taxon>
        <taxon>Ecdysozoa</taxon>
        <taxon>Nematoda</taxon>
        <taxon>Chromadorea</taxon>
        <taxon>Rhabditida</taxon>
        <taxon>Tylenchina</taxon>
        <taxon>Tylenchomorpha</taxon>
        <taxon>Sphaerularioidea</taxon>
        <taxon>Anguinidae</taxon>
        <taxon>Anguininae</taxon>
        <taxon>Ditylenchus</taxon>
    </lineage>
</organism>
<evidence type="ECO:0000313" key="1">
    <source>
        <dbReference type="EMBL" id="KAI1691961.1"/>
    </source>
</evidence>
<keyword evidence="2" id="KW-1185">Reference proteome</keyword>
<dbReference type="AlphaFoldDB" id="A0AAD4MIY0"/>
<proteinExistence type="predicted"/>
<dbReference type="EMBL" id="JAKKPZ010000844">
    <property type="protein sequence ID" value="KAI1691961.1"/>
    <property type="molecule type" value="Genomic_DNA"/>
</dbReference>
<comment type="caution">
    <text evidence="1">The sequence shown here is derived from an EMBL/GenBank/DDBJ whole genome shotgun (WGS) entry which is preliminary data.</text>
</comment>
<dbReference type="Proteomes" id="UP001201812">
    <property type="component" value="Unassembled WGS sequence"/>
</dbReference>
<accession>A0AAD4MIY0</accession>
<evidence type="ECO:0000313" key="2">
    <source>
        <dbReference type="Proteomes" id="UP001201812"/>
    </source>
</evidence>
<gene>
    <name evidence="1" type="ORF">DdX_21517</name>
</gene>
<reference evidence="1" key="1">
    <citation type="submission" date="2022-01" db="EMBL/GenBank/DDBJ databases">
        <title>Genome Sequence Resource for Two Populations of Ditylenchus destructor, the Migratory Endoparasitic Phytonematode.</title>
        <authorList>
            <person name="Zhang H."/>
            <person name="Lin R."/>
            <person name="Xie B."/>
        </authorList>
    </citation>
    <scope>NUCLEOTIDE SEQUENCE</scope>
    <source>
        <strain evidence="1">BazhouSP</strain>
    </source>
</reference>